<feature type="domain" description="DinB-like" evidence="5">
    <location>
        <begin position="17"/>
        <end position="149"/>
    </location>
</feature>
<dbReference type="InterPro" id="IPR016187">
    <property type="entry name" value="CTDL_fold"/>
</dbReference>
<dbReference type="SUPFAM" id="SSF56436">
    <property type="entry name" value="C-type lectin-like"/>
    <property type="match status" value="1"/>
</dbReference>
<organism evidence="6 7">
    <name type="scientific">Alloalcanivorax venustensis ISO4</name>
    <dbReference type="NCBI Taxonomy" id="1177184"/>
    <lineage>
        <taxon>Bacteria</taxon>
        <taxon>Pseudomonadati</taxon>
        <taxon>Pseudomonadota</taxon>
        <taxon>Gammaproteobacteria</taxon>
        <taxon>Oceanospirillales</taxon>
        <taxon>Alcanivoracaceae</taxon>
        <taxon>Alloalcanivorax</taxon>
    </lineage>
</organism>
<evidence type="ECO:0000313" key="6">
    <source>
        <dbReference type="EMBL" id="MBF5054233.1"/>
    </source>
</evidence>
<sequence>MSQPETQPRHAGLARRLADTRAFSETLCEPLTAEDMGLQACPEVSPPRWHLAHTTWFFETFILKPFAPGYKPSDERFEYLFNSYYNGVGEQYPRPQRHLLSRPGNDAVRAWRASVDEAMQALLNRPEVADEVIDLVALGIEHEQQHQELLVTDLKFSFSHNPLAPVYRPRQDSDAQAPPLRWHEYPGGLTEIGADPAEGFCFDNETPRHRQWLEPFALASRPATCGEYLAFIEDGGYRRPELWLSDGWAWLQEQGAQAPLYWDLDGDTPAYYTLAGRRPVNPQETVAHLNYYEADAFARWSGKRLPTEAEWEHAAVRLPVVSGSSSGFVDNRRFHPGVAGADSEGPAQLFGDVWEWTASAYLPYPGFAAAAGAVGEYNGKFMCNQMVLRGGSCASAPGHLRATYRNFFYPHLRWQFSGVRLAHSMEAGRAPTPTIIA</sequence>
<comment type="caution">
    <text evidence="6">The sequence shown here is derived from an EMBL/GenBank/DDBJ whole genome shotgun (WGS) entry which is preliminary data.</text>
</comment>
<evidence type="ECO:0000256" key="1">
    <source>
        <dbReference type="ARBA" id="ARBA00023002"/>
    </source>
</evidence>
<evidence type="ECO:0000259" key="5">
    <source>
        <dbReference type="Pfam" id="PF12867"/>
    </source>
</evidence>
<dbReference type="PANTHER" id="PTHR23150">
    <property type="entry name" value="SULFATASE MODIFYING FACTOR 1, 2"/>
    <property type="match status" value="1"/>
</dbReference>
<reference evidence="6 7" key="1">
    <citation type="submission" date="2012-09" db="EMBL/GenBank/DDBJ databases">
        <title>Genome Sequence of alkane-degrading Bacterium Alcanivorax venustensis ISO4.</title>
        <authorList>
            <person name="Lai Q."/>
            <person name="Shao Z."/>
        </authorList>
    </citation>
    <scope>NUCLEOTIDE SEQUENCE [LARGE SCALE GENOMIC DNA]</scope>
    <source>
        <strain evidence="6 7">ISO4</strain>
    </source>
</reference>
<feature type="domain" description="Sulfatase-modifying factor enzyme-like" evidence="4">
    <location>
        <begin position="345"/>
        <end position="422"/>
    </location>
</feature>
<gene>
    <name evidence="6" type="ORF">ISO4_02835</name>
</gene>
<dbReference type="NCBIfam" id="TIGR03440">
    <property type="entry name" value="egtB_TIGR03440"/>
    <property type="match status" value="1"/>
</dbReference>
<dbReference type="InterPro" id="IPR017806">
    <property type="entry name" value="EgtB"/>
</dbReference>
<dbReference type="EMBL" id="ARXR01000034">
    <property type="protein sequence ID" value="MBF5054233.1"/>
    <property type="molecule type" value="Genomic_DNA"/>
</dbReference>
<dbReference type="Gene3D" id="3.90.1580.10">
    <property type="entry name" value="paralog of FGE (formylglycine-generating enzyme)"/>
    <property type="match status" value="1"/>
</dbReference>
<accession>A0ABS0AJG3</accession>
<feature type="domain" description="Sulfatase-modifying factor enzyme-like" evidence="4">
    <location>
        <begin position="185"/>
        <end position="315"/>
    </location>
</feature>
<dbReference type="InterPro" id="IPR034660">
    <property type="entry name" value="DinB/YfiT-like"/>
</dbReference>
<dbReference type="InterPro" id="IPR042095">
    <property type="entry name" value="SUMF_sf"/>
</dbReference>
<dbReference type="SUPFAM" id="SSF109854">
    <property type="entry name" value="DinB/YfiT-like putative metalloenzymes"/>
    <property type="match status" value="1"/>
</dbReference>
<dbReference type="RefSeq" id="WP_194856657.1">
    <property type="nucleotide sequence ID" value="NZ_ARXR01000034.1"/>
</dbReference>
<dbReference type="InterPro" id="IPR024775">
    <property type="entry name" value="DinB-like"/>
</dbReference>
<evidence type="ECO:0000256" key="2">
    <source>
        <dbReference type="ARBA" id="ARBA00023004"/>
    </source>
</evidence>
<protein>
    <recommendedName>
        <fullName evidence="8">Ergothioneine biosynthesis protein EgtB</fullName>
    </recommendedName>
</protein>
<dbReference type="Pfam" id="PF03781">
    <property type="entry name" value="FGE-sulfatase"/>
    <property type="match status" value="2"/>
</dbReference>
<keyword evidence="2" id="KW-0408">Iron</keyword>
<evidence type="ECO:0008006" key="8">
    <source>
        <dbReference type="Google" id="ProtNLM"/>
    </source>
</evidence>
<comment type="pathway">
    <text evidence="3">Amino-acid biosynthesis; ergothioneine biosynthesis.</text>
</comment>
<dbReference type="Proteomes" id="UP000644441">
    <property type="component" value="Unassembled WGS sequence"/>
</dbReference>
<keyword evidence="7" id="KW-1185">Reference proteome</keyword>
<proteinExistence type="predicted"/>
<dbReference type="InterPro" id="IPR005532">
    <property type="entry name" value="SUMF_dom"/>
</dbReference>
<name>A0ABS0AJG3_9GAMM</name>
<evidence type="ECO:0000313" key="7">
    <source>
        <dbReference type="Proteomes" id="UP000644441"/>
    </source>
</evidence>
<evidence type="ECO:0000259" key="4">
    <source>
        <dbReference type="Pfam" id="PF03781"/>
    </source>
</evidence>
<dbReference type="InterPro" id="IPR051043">
    <property type="entry name" value="Sulfatase_Mod_Factor_Kinase"/>
</dbReference>
<dbReference type="Pfam" id="PF12867">
    <property type="entry name" value="DinB_2"/>
    <property type="match status" value="1"/>
</dbReference>
<keyword evidence="1" id="KW-0560">Oxidoreductase</keyword>
<dbReference type="PANTHER" id="PTHR23150:SF36">
    <property type="entry name" value="HERCYNINE OXYGENASE"/>
    <property type="match status" value="1"/>
</dbReference>
<evidence type="ECO:0000256" key="3">
    <source>
        <dbReference type="ARBA" id="ARBA00037882"/>
    </source>
</evidence>